<dbReference type="SMR" id="A0A2G2YA65"/>
<dbReference type="SMART" id="SM00369">
    <property type="entry name" value="LRR_TYP"/>
    <property type="match status" value="4"/>
</dbReference>
<reference evidence="13 14" key="1">
    <citation type="journal article" date="2014" name="Nat. Genet.">
        <title>Genome sequence of the hot pepper provides insights into the evolution of pungency in Capsicum species.</title>
        <authorList>
            <person name="Kim S."/>
            <person name="Park M."/>
            <person name="Yeom S.I."/>
            <person name="Kim Y.M."/>
            <person name="Lee J.M."/>
            <person name="Lee H.A."/>
            <person name="Seo E."/>
            <person name="Choi J."/>
            <person name="Cheong K."/>
            <person name="Kim K.T."/>
            <person name="Jung K."/>
            <person name="Lee G.W."/>
            <person name="Oh S.K."/>
            <person name="Bae C."/>
            <person name="Kim S.B."/>
            <person name="Lee H.Y."/>
            <person name="Kim S.Y."/>
            <person name="Kim M.S."/>
            <person name="Kang B.C."/>
            <person name="Jo Y.D."/>
            <person name="Yang H.B."/>
            <person name="Jeong H.J."/>
            <person name="Kang W.H."/>
            <person name="Kwon J.K."/>
            <person name="Shin C."/>
            <person name="Lim J.Y."/>
            <person name="Park J.H."/>
            <person name="Huh J.H."/>
            <person name="Kim J.S."/>
            <person name="Kim B.D."/>
            <person name="Cohen O."/>
            <person name="Paran I."/>
            <person name="Suh M.C."/>
            <person name="Lee S.B."/>
            <person name="Kim Y.K."/>
            <person name="Shin Y."/>
            <person name="Noh S.J."/>
            <person name="Park J."/>
            <person name="Seo Y.S."/>
            <person name="Kwon S.Y."/>
            <person name="Kim H.A."/>
            <person name="Park J.M."/>
            <person name="Kim H.J."/>
            <person name="Choi S.B."/>
            <person name="Bosland P.W."/>
            <person name="Reeves G."/>
            <person name="Jo S.H."/>
            <person name="Lee B.W."/>
            <person name="Cho H.T."/>
            <person name="Choi H.S."/>
            <person name="Lee M.S."/>
            <person name="Yu Y."/>
            <person name="Do Choi Y."/>
            <person name="Park B.S."/>
            <person name="van Deynze A."/>
            <person name="Ashrafi H."/>
            <person name="Hill T."/>
            <person name="Kim W.T."/>
            <person name="Pai H.S."/>
            <person name="Ahn H.K."/>
            <person name="Yeam I."/>
            <person name="Giovannoni J.J."/>
            <person name="Rose J.K."/>
            <person name="Sorensen I."/>
            <person name="Lee S.J."/>
            <person name="Kim R.W."/>
            <person name="Choi I.Y."/>
            <person name="Choi B.S."/>
            <person name="Lim J.S."/>
            <person name="Lee Y.H."/>
            <person name="Choi D."/>
        </authorList>
    </citation>
    <scope>NUCLEOTIDE SEQUENCE [LARGE SCALE GENOMIC DNA]</scope>
    <source>
        <strain evidence="14">cv. CM334</strain>
    </source>
</reference>
<dbReference type="GO" id="GO:0043531">
    <property type="term" value="F:ADP binding"/>
    <property type="evidence" value="ECO:0007669"/>
    <property type="project" value="InterPro"/>
</dbReference>
<dbReference type="Gene3D" id="3.40.50.10140">
    <property type="entry name" value="Toll/interleukin-1 receptor homology (TIR) domain"/>
    <property type="match status" value="1"/>
</dbReference>
<reference evidence="13 14" key="2">
    <citation type="journal article" date="2017" name="Genome Biol.">
        <title>New reference genome sequences of hot pepper reveal the massive evolution of plant disease-resistance genes by retroduplication.</title>
        <authorList>
            <person name="Kim S."/>
            <person name="Park J."/>
            <person name="Yeom S.I."/>
            <person name="Kim Y.M."/>
            <person name="Seo E."/>
            <person name="Kim K.T."/>
            <person name="Kim M.S."/>
            <person name="Lee J.M."/>
            <person name="Cheong K."/>
            <person name="Shin H.S."/>
            <person name="Kim S.B."/>
            <person name="Han K."/>
            <person name="Lee J."/>
            <person name="Park M."/>
            <person name="Lee H.A."/>
            <person name="Lee H.Y."/>
            <person name="Lee Y."/>
            <person name="Oh S."/>
            <person name="Lee J.H."/>
            <person name="Choi E."/>
            <person name="Choi E."/>
            <person name="Lee S.E."/>
            <person name="Jeon J."/>
            <person name="Kim H."/>
            <person name="Choi G."/>
            <person name="Song H."/>
            <person name="Lee J."/>
            <person name="Lee S.C."/>
            <person name="Kwon J.K."/>
            <person name="Lee H.Y."/>
            <person name="Koo N."/>
            <person name="Hong Y."/>
            <person name="Kim R.W."/>
            <person name="Kang W.H."/>
            <person name="Huh J.H."/>
            <person name="Kang B.C."/>
            <person name="Yang T.J."/>
            <person name="Lee Y.H."/>
            <person name="Bennetzen J.L."/>
            <person name="Choi D."/>
        </authorList>
    </citation>
    <scope>NUCLEOTIDE SEQUENCE [LARGE SCALE GENOMIC DNA]</scope>
    <source>
        <strain evidence="14">cv. CM334</strain>
    </source>
</reference>
<dbReference type="Pfam" id="PF00931">
    <property type="entry name" value="NB-ARC"/>
    <property type="match status" value="1"/>
</dbReference>
<dbReference type="Pfam" id="PF20160">
    <property type="entry name" value="C-JID"/>
    <property type="match status" value="1"/>
</dbReference>
<protein>
    <recommendedName>
        <fullName evidence="2">ADP-ribosyl cyclase/cyclic ADP-ribose hydrolase</fullName>
        <ecNumber evidence="2">3.2.2.6</ecNumber>
    </recommendedName>
</protein>
<dbReference type="OrthoDB" id="674604at2759"/>
<evidence type="ECO:0000256" key="6">
    <source>
        <dbReference type="ARBA" id="ARBA00022821"/>
    </source>
</evidence>
<evidence type="ECO:0000256" key="1">
    <source>
        <dbReference type="ARBA" id="ARBA00004170"/>
    </source>
</evidence>
<dbReference type="InterPro" id="IPR003591">
    <property type="entry name" value="Leu-rich_rpt_typical-subtyp"/>
</dbReference>
<dbReference type="Pfam" id="PF23286">
    <property type="entry name" value="LRR_13"/>
    <property type="match status" value="1"/>
</dbReference>
<keyword evidence="5" id="KW-0378">Hydrolase</keyword>
<dbReference type="GO" id="GO:0016020">
    <property type="term" value="C:membrane"/>
    <property type="evidence" value="ECO:0007669"/>
    <property type="project" value="UniProtKB-SubCell"/>
</dbReference>
<evidence type="ECO:0000256" key="2">
    <source>
        <dbReference type="ARBA" id="ARBA00011982"/>
    </source>
</evidence>
<dbReference type="SMART" id="SM00255">
    <property type="entry name" value="TIR"/>
    <property type="match status" value="1"/>
</dbReference>
<accession>A0A2G2YA65</accession>
<keyword evidence="7" id="KW-0520">NAD</keyword>
<dbReference type="EMBL" id="AYRZ02000012">
    <property type="protein sequence ID" value="PHT66441.1"/>
    <property type="molecule type" value="Genomic_DNA"/>
</dbReference>
<evidence type="ECO:0000256" key="5">
    <source>
        <dbReference type="ARBA" id="ARBA00022801"/>
    </source>
</evidence>
<dbReference type="EC" id="3.2.2.6" evidence="2"/>
<feature type="compositionally biased region" description="Polar residues" evidence="11">
    <location>
        <begin position="1366"/>
        <end position="1375"/>
    </location>
</feature>
<dbReference type="PANTHER" id="PTHR11017">
    <property type="entry name" value="LEUCINE-RICH REPEAT-CONTAINING PROTEIN"/>
    <property type="match status" value="1"/>
</dbReference>
<name>A0A2G2YA65_CAPAN</name>
<dbReference type="Gene3D" id="3.80.10.10">
    <property type="entry name" value="Ribonuclease Inhibitor"/>
    <property type="match status" value="4"/>
</dbReference>
<keyword evidence="3" id="KW-0433">Leucine-rich repeat</keyword>
<keyword evidence="14" id="KW-1185">Reference proteome</keyword>
<dbReference type="GO" id="GO:0061809">
    <property type="term" value="F:NAD+ nucleosidase activity, cyclic ADP-ribose generating"/>
    <property type="evidence" value="ECO:0007669"/>
    <property type="project" value="UniProtKB-EC"/>
</dbReference>
<dbReference type="InterPro" id="IPR044974">
    <property type="entry name" value="Disease_R_plants"/>
</dbReference>
<evidence type="ECO:0000313" key="13">
    <source>
        <dbReference type="EMBL" id="PHT66441.1"/>
    </source>
</evidence>
<dbReference type="FunFam" id="3.40.50.10140:FF:000007">
    <property type="entry name" value="Disease resistance protein (TIR-NBS-LRR class)"/>
    <property type="match status" value="1"/>
</dbReference>
<dbReference type="InterPro" id="IPR032675">
    <property type="entry name" value="LRR_dom_sf"/>
</dbReference>
<dbReference type="Pfam" id="PF23282">
    <property type="entry name" value="WHD_ROQ1"/>
    <property type="match status" value="1"/>
</dbReference>
<comment type="caution">
    <text evidence="13">The sequence shown here is derived from an EMBL/GenBank/DDBJ whole genome shotgun (WGS) entry which is preliminary data.</text>
</comment>
<feature type="region of interest" description="Disordered" evidence="11">
    <location>
        <begin position="1342"/>
        <end position="1375"/>
    </location>
</feature>
<gene>
    <name evidence="13" type="ORF">T459_30866</name>
</gene>
<dbReference type="SUPFAM" id="SSF52047">
    <property type="entry name" value="RNI-like"/>
    <property type="match status" value="1"/>
</dbReference>
<dbReference type="InterPro" id="IPR058546">
    <property type="entry name" value="RPS4B/Roq1-like_LRR"/>
</dbReference>
<dbReference type="InterPro" id="IPR035897">
    <property type="entry name" value="Toll_tir_struct_dom_sf"/>
</dbReference>
<evidence type="ECO:0000256" key="4">
    <source>
        <dbReference type="ARBA" id="ARBA00022737"/>
    </source>
</evidence>
<comment type="subcellular location">
    <subcellularLocation>
        <location evidence="1">Membrane</location>
        <topology evidence="1">Peripheral membrane protein</topology>
    </subcellularLocation>
</comment>
<dbReference type="SUPFAM" id="SSF52200">
    <property type="entry name" value="Toll/Interleukin receptor TIR domain"/>
    <property type="match status" value="1"/>
</dbReference>
<dbReference type="Proteomes" id="UP000222542">
    <property type="component" value="Unassembled WGS sequence"/>
</dbReference>
<evidence type="ECO:0000256" key="7">
    <source>
        <dbReference type="ARBA" id="ARBA00023027"/>
    </source>
</evidence>
<dbReference type="InterPro" id="IPR042197">
    <property type="entry name" value="Apaf_helical"/>
</dbReference>
<dbReference type="InterPro" id="IPR027417">
    <property type="entry name" value="P-loop_NTPase"/>
</dbReference>
<evidence type="ECO:0000256" key="9">
    <source>
        <dbReference type="ARBA" id="ARBA00023136"/>
    </source>
</evidence>
<dbReference type="SUPFAM" id="SSF52540">
    <property type="entry name" value="P-loop containing nucleoside triphosphate hydrolases"/>
    <property type="match status" value="1"/>
</dbReference>
<dbReference type="Gene3D" id="3.40.50.300">
    <property type="entry name" value="P-loop containing nucleotide triphosphate hydrolases"/>
    <property type="match status" value="1"/>
</dbReference>
<evidence type="ECO:0000256" key="3">
    <source>
        <dbReference type="ARBA" id="ARBA00022614"/>
    </source>
</evidence>
<evidence type="ECO:0000313" key="14">
    <source>
        <dbReference type="Proteomes" id="UP000222542"/>
    </source>
</evidence>
<organism evidence="13 14">
    <name type="scientific">Capsicum annuum</name>
    <name type="common">Capsicum pepper</name>
    <dbReference type="NCBI Taxonomy" id="4072"/>
    <lineage>
        <taxon>Eukaryota</taxon>
        <taxon>Viridiplantae</taxon>
        <taxon>Streptophyta</taxon>
        <taxon>Embryophyta</taxon>
        <taxon>Tracheophyta</taxon>
        <taxon>Spermatophyta</taxon>
        <taxon>Magnoliopsida</taxon>
        <taxon>eudicotyledons</taxon>
        <taxon>Gunneridae</taxon>
        <taxon>Pentapetalae</taxon>
        <taxon>asterids</taxon>
        <taxon>lamiids</taxon>
        <taxon>Solanales</taxon>
        <taxon>Solanaceae</taxon>
        <taxon>Solanoideae</taxon>
        <taxon>Capsiceae</taxon>
        <taxon>Capsicum</taxon>
    </lineage>
</organism>
<keyword evidence="8" id="KW-0175">Coiled coil</keyword>
<keyword evidence="4" id="KW-0677">Repeat</keyword>
<dbReference type="Gene3D" id="1.10.8.430">
    <property type="entry name" value="Helical domain of apoptotic protease-activating factors"/>
    <property type="match status" value="1"/>
</dbReference>
<feature type="domain" description="TIR" evidence="12">
    <location>
        <begin position="10"/>
        <end position="177"/>
    </location>
</feature>
<evidence type="ECO:0000256" key="8">
    <source>
        <dbReference type="ARBA" id="ARBA00023054"/>
    </source>
</evidence>
<dbReference type="Gramene" id="PHT66441">
    <property type="protein sequence ID" value="PHT66441"/>
    <property type="gene ID" value="T459_30866"/>
</dbReference>
<dbReference type="SUPFAM" id="SSF52058">
    <property type="entry name" value="L domain-like"/>
    <property type="match status" value="1"/>
</dbReference>
<proteinExistence type="predicted"/>
<sequence>MSHASSSKISKYDVFLSFRGKNTRRTFVSHLYNALDQRGIHTFKDDERLETGKPISGELLNAIEEARFVVVIFSRSYASSIWCLEELAHIIKCKNELEKIVIPVFYDVSPSDVRHQKTPFAKSFSKHEEKYVDDMEKVERWRNAFAVAGKLKGHHLQNYKDEGECIKKVVDEISSKSLHVISPFSDGLVGIQSQIEKVISLLDIESNVHVVSVGVWGMSGIGKTEIASAIYGEYFHKFDAGCFLDVGAMYQKKGITWLQQALIRELLGIKKTITSEHVGATFISNRLRQKKVLIILDDVNQRKQLEFLVGGPEWFGRGSRIILTARDKHLLISHAGDNVYEVQLLSDDEALELFSRHAFREKSPKKDFMDLSRQVVEYAGGLPLALKVLGSSFYGRDKKHWRHIIDRLKRIPHNDILGKLRLSFEGLDKDEKEIFLDIAFMDIACFGGYNFGLYVELVLRDVSRGFQLIMDHLIEKSLLVTGINNRIVMHNIIREMAQNVILEEYAYSRIWLPEEVRGLLRGKLMTEKVKSLCIPKDYDFEDELVNCSKIFMGMQSLQVLIIGLGTFSSACAITYLPSSLQFIEWGGYPSISLPESFEPSQLVVLRFYRSCLVELWPISKNLSNLKHLDLGDSLGLTKTPNFGDIPNLGMLVLEGCENLQEVHPSLGHCRMLTYLNLYGCVKLEKLPKFVTMESLETLDLLKCTNLKRFPEICGDMRRLSKLYVGSPKIRSLPTSLSGLRDLMLRDCGVLRSIPDATENLEYLYIKGCKTLATLPNSLFESQQLEYLHICLCSGLVELPISLGIQKKLRRLELIKCLNLKKIPSSIQMESLQLLKISNCPKLGTFPEINGDMHCLKKLTMESTRIRELPLSIGNLSGLTKIILEGCEYLVSLPNSLCNLMNLQRLFLRRCKKLENLPENIGDLHELKELDARETAIYQLPPSITKLGKLRDLRFSHVLQHVQHSSTFVFHQLSALSFLNHVHLGNLNILGGLPEDLGSLQSLKRLDVSRSNISCLPKSIKELLHLQHLNVQFCQDLNELPEELPPHLLILDADYHLALKSIRHLVTECRKMRKLIISWCGHEKSECQNVSSEQVNVQKFLRHFLRTCIQCDFHQRASFLISFPKLRIPKLFDYQFINQKAISIDLNPSWYTDKFMGFSMCYGPSEGNVSLVVTLACKSDPERKHSLNYDIHEYWFESPIMCCIYIPFESLWHAFGNKEGKNPNDYYLFEVSGVYKEEACWGIRLEYENKCRRWRRKLRAAQSRELFPVLQKNTESGFSMVLEPSLPSSSRASAEHNIATDRGLYKGYEKKALEVDQAAMAVQKEHTSQNVELICVCGSPSRNMDNVSRKRKRKRNRKKKRKMARTDGTSCSHCTN</sequence>
<keyword evidence="9" id="KW-0472">Membrane</keyword>
<dbReference type="GO" id="GO:0005524">
    <property type="term" value="F:ATP binding"/>
    <property type="evidence" value="ECO:0007669"/>
    <property type="project" value="UniProtKB-KW"/>
</dbReference>
<dbReference type="GO" id="GO:0007165">
    <property type="term" value="P:signal transduction"/>
    <property type="evidence" value="ECO:0007669"/>
    <property type="project" value="InterPro"/>
</dbReference>
<keyword evidence="6" id="KW-0611">Plant defense</keyword>
<dbReference type="InterPro" id="IPR058192">
    <property type="entry name" value="WHD_ROQ1-like"/>
</dbReference>
<feature type="compositionally biased region" description="Basic residues" evidence="11">
    <location>
        <begin position="1348"/>
        <end position="1362"/>
    </location>
</feature>
<evidence type="ECO:0000259" key="12">
    <source>
        <dbReference type="PROSITE" id="PS50104"/>
    </source>
</evidence>
<dbReference type="PROSITE" id="PS50104">
    <property type="entry name" value="TIR"/>
    <property type="match status" value="1"/>
</dbReference>
<dbReference type="Pfam" id="PF01582">
    <property type="entry name" value="TIR"/>
    <property type="match status" value="1"/>
</dbReference>
<evidence type="ECO:0000256" key="10">
    <source>
        <dbReference type="ARBA" id="ARBA00047304"/>
    </source>
</evidence>
<dbReference type="GO" id="GO:0006952">
    <property type="term" value="P:defense response"/>
    <property type="evidence" value="ECO:0007669"/>
    <property type="project" value="InterPro"/>
</dbReference>
<dbReference type="InterPro" id="IPR000157">
    <property type="entry name" value="TIR_dom"/>
</dbReference>
<dbReference type="InterPro" id="IPR002182">
    <property type="entry name" value="NB-ARC"/>
</dbReference>
<comment type="catalytic activity">
    <reaction evidence="10">
        <text>NAD(+) + H2O = ADP-D-ribose + nicotinamide + H(+)</text>
        <dbReference type="Rhea" id="RHEA:16301"/>
        <dbReference type="ChEBI" id="CHEBI:15377"/>
        <dbReference type="ChEBI" id="CHEBI:15378"/>
        <dbReference type="ChEBI" id="CHEBI:17154"/>
        <dbReference type="ChEBI" id="CHEBI:57540"/>
        <dbReference type="ChEBI" id="CHEBI:57967"/>
        <dbReference type="EC" id="3.2.2.6"/>
    </reaction>
    <physiologicalReaction direction="left-to-right" evidence="10">
        <dbReference type="Rhea" id="RHEA:16302"/>
    </physiologicalReaction>
</comment>
<dbReference type="PRINTS" id="PR00364">
    <property type="entry name" value="DISEASERSIST"/>
</dbReference>
<evidence type="ECO:0000256" key="11">
    <source>
        <dbReference type="SAM" id="MobiDB-lite"/>
    </source>
</evidence>
<dbReference type="FunFam" id="1.10.8.430:FF:000002">
    <property type="entry name" value="Disease resistance protein (TIR-NBS-LRR class)"/>
    <property type="match status" value="1"/>
</dbReference>
<dbReference type="InterPro" id="IPR045344">
    <property type="entry name" value="C-JID"/>
</dbReference>
<dbReference type="PANTHER" id="PTHR11017:SF546">
    <property type="entry name" value="DISEASE RESISTANCE PROTEIN"/>
    <property type="match status" value="1"/>
</dbReference>